<reference evidence="9" key="1">
    <citation type="journal article" date="2019" name="Int. J. Syst. Evol. Microbiol.">
        <title>The Global Catalogue of Microorganisms (GCM) 10K type strain sequencing project: providing services to taxonomists for standard genome sequencing and annotation.</title>
        <authorList>
            <consortium name="The Broad Institute Genomics Platform"/>
            <consortium name="The Broad Institute Genome Sequencing Center for Infectious Disease"/>
            <person name="Wu L."/>
            <person name="Ma J."/>
        </authorList>
    </citation>
    <scope>NUCLEOTIDE SEQUENCE [LARGE SCALE GENOMIC DNA]</scope>
    <source>
        <strain evidence="9">JCM 17759</strain>
    </source>
</reference>
<dbReference type="PANTHER" id="PTHR35889">
    <property type="entry name" value="CYCLOINULO-OLIGOSACCHARIDE FRUCTANOTRANSFERASE-RELATED"/>
    <property type="match status" value="1"/>
</dbReference>
<dbReference type="InterPro" id="IPR036909">
    <property type="entry name" value="Cyt_c-like_dom_sf"/>
</dbReference>
<evidence type="ECO:0000313" key="8">
    <source>
        <dbReference type="EMBL" id="GAA4456411.1"/>
    </source>
</evidence>
<dbReference type="Pfam" id="PF07635">
    <property type="entry name" value="PSCyt1"/>
    <property type="match status" value="1"/>
</dbReference>
<proteinExistence type="predicted"/>
<feature type="signal peptide" evidence="6">
    <location>
        <begin position="1"/>
        <end position="17"/>
    </location>
</feature>
<feature type="region of interest" description="Disordered" evidence="5">
    <location>
        <begin position="466"/>
        <end position="486"/>
    </location>
</feature>
<dbReference type="InterPro" id="IPR011429">
    <property type="entry name" value="Cyt_c_Planctomycete-type"/>
</dbReference>
<evidence type="ECO:0000256" key="4">
    <source>
        <dbReference type="PROSITE-ProRule" id="PRU00433"/>
    </source>
</evidence>
<sequence>MPSCFRYLVSIACGVFAAGVCSADKPVDFNRDIRSILFGRCVACHGPDEDQRAAGLRLDTEAGSREDLGGYVAVKPGEPDDSELIERLTTDDDDMRMPPEGKGKRLSEDEIDLIRRWIKQGGSYAKHWSYEKPTRPALPQIEQTEWGRNPIDAFVLSKLEANQMKPSPEADRLTLARRLAIDLTGVPPTWQEAQAFVNDSDANAYEKYVDQQLAKPAFGTRWARVWLDLARYADSAGYADDPLRTIWAYRDYVIDSLNNNKPFDQFTIEQIAGDLLENPTDEQLIATAFHRNTMTNSEGGTNDEEFRNVAVVDRVNTTMAVWMGTTMACAQCHTHKYDPITHDEYFKFFAFFNQSADRDLRDESPLHEVWFEEQLERKQALRTEIALLASQLNQSTPELEKQQAEWIASIREQPEWSPLVPSEFVAHDRQLASDDNGWITANGEKADRDTYTLQFPIIDSQLADSQLADAKQSNSGQSNAEPTTSPSLVGLKLEVGKEQAENFVLSKVSATWTPNDIAPIKARFVRLELPGKQRILHIAELQVFSGDQNVALSGTVTQSSTGFNGPAEFAIDGNTSGNFQDRSVTHTQIEDNPWLEVDLDAPHPVDRIGLWNRTDGGGGIAGRLAGYTLQLLDQDRNVIWQQSPEALPTPSLDLSPSGKISLRFASAFADFEQPKFTAASILADKIDDKKGWAIAGGIGAAHELTLVLDRPLKLGNGTLTLTLDQQSVHAKHLLNQFRVAMTFDEGVANWAALPPKIQALLADPARSYSANEQAELAAYYRSIAPSLDPIRKQHAKLETQLSQMKPATTTPIMQQLPENQRRKTHVQLRGSYTSLGNEVSEGTPAVFHPLRNSESPDRLDLAHWLVDEDNPLTARVIANRHWEQIFGIGIVESSEEFGSQGELPSHPELLDWLATELQQNGWDIKAFLKLLVMSSTYRQSSVTSVQQQENDPMNRMLARGPRFRISAEMVRDQALFVAGLLSDKMGGPPVNPPQPELGLRAAFGGNTDWKTSEGDDRYRAGIYTSWRRSSPYPSMSQFDAPDRDVCTVRRIRTNTPLQALVTLNDPVYIEAAQSLARRTVAAAETTEDRIRFLFHTTLIRNPKPLEIKRITQLVEEASAAFSTDVDAAKQMATDPIGDLPEGADMVELAAWTVVGNVMLNLDELLMKR</sequence>
<dbReference type="Gene3D" id="1.10.760.10">
    <property type="entry name" value="Cytochrome c-like domain"/>
    <property type="match status" value="1"/>
</dbReference>
<organism evidence="8 9">
    <name type="scientific">Novipirellula rosea</name>
    <dbReference type="NCBI Taxonomy" id="1031540"/>
    <lineage>
        <taxon>Bacteria</taxon>
        <taxon>Pseudomonadati</taxon>
        <taxon>Planctomycetota</taxon>
        <taxon>Planctomycetia</taxon>
        <taxon>Pirellulales</taxon>
        <taxon>Pirellulaceae</taxon>
        <taxon>Novipirellula</taxon>
    </lineage>
</organism>
<dbReference type="Pfam" id="PF07587">
    <property type="entry name" value="PSD1"/>
    <property type="match status" value="1"/>
</dbReference>
<dbReference type="Gene3D" id="2.60.120.260">
    <property type="entry name" value="Galactose-binding domain-like"/>
    <property type="match status" value="1"/>
</dbReference>
<feature type="chain" id="PRO_5047045863" description="Cytochrome c domain-containing protein" evidence="6">
    <location>
        <begin position="18"/>
        <end position="1168"/>
    </location>
</feature>
<dbReference type="InterPro" id="IPR009056">
    <property type="entry name" value="Cyt_c-like_dom"/>
</dbReference>
<dbReference type="PANTHER" id="PTHR35889:SF3">
    <property type="entry name" value="F-BOX DOMAIN-CONTAINING PROTEIN"/>
    <property type="match status" value="1"/>
</dbReference>
<dbReference type="InterPro" id="IPR008979">
    <property type="entry name" value="Galactose-bd-like_sf"/>
</dbReference>
<name>A0ABP8MUK5_9BACT</name>
<keyword evidence="3 4" id="KW-0408">Iron</keyword>
<evidence type="ECO:0000256" key="5">
    <source>
        <dbReference type="SAM" id="MobiDB-lite"/>
    </source>
</evidence>
<dbReference type="EMBL" id="BAABGA010000037">
    <property type="protein sequence ID" value="GAA4456411.1"/>
    <property type="molecule type" value="Genomic_DNA"/>
</dbReference>
<evidence type="ECO:0000259" key="7">
    <source>
        <dbReference type="PROSITE" id="PS51007"/>
    </source>
</evidence>
<evidence type="ECO:0000256" key="2">
    <source>
        <dbReference type="ARBA" id="ARBA00022723"/>
    </source>
</evidence>
<evidence type="ECO:0000313" key="9">
    <source>
        <dbReference type="Proteomes" id="UP001500840"/>
    </source>
</evidence>
<dbReference type="Proteomes" id="UP001500840">
    <property type="component" value="Unassembled WGS sequence"/>
</dbReference>
<keyword evidence="9" id="KW-1185">Reference proteome</keyword>
<accession>A0ABP8MUK5</accession>
<keyword evidence="6" id="KW-0732">Signal</keyword>
<keyword evidence="2 4" id="KW-0479">Metal-binding</keyword>
<feature type="domain" description="Cytochrome c" evidence="7">
    <location>
        <begin position="25"/>
        <end position="122"/>
    </location>
</feature>
<dbReference type="Pfam" id="PF22633">
    <property type="entry name" value="F5_F8_type_C_2"/>
    <property type="match status" value="1"/>
</dbReference>
<dbReference type="InterPro" id="IPR022655">
    <property type="entry name" value="DUF1553"/>
</dbReference>
<dbReference type="InterPro" id="IPR011444">
    <property type="entry name" value="DUF1549"/>
</dbReference>
<evidence type="ECO:0000256" key="6">
    <source>
        <dbReference type="SAM" id="SignalP"/>
    </source>
</evidence>
<gene>
    <name evidence="8" type="ORF">GCM10023156_31690</name>
</gene>
<comment type="caution">
    <text evidence="8">The sequence shown here is derived from an EMBL/GenBank/DDBJ whole genome shotgun (WGS) entry which is preliminary data.</text>
</comment>
<feature type="compositionally biased region" description="Polar residues" evidence="5">
    <location>
        <begin position="471"/>
        <end position="486"/>
    </location>
</feature>
<evidence type="ECO:0000256" key="3">
    <source>
        <dbReference type="ARBA" id="ARBA00023004"/>
    </source>
</evidence>
<dbReference type="PROSITE" id="PS51007">
    <property type="entry name" value="CYTC"/>
    <property type="match status" value="1"/>
</dbReference>
<keyword evidence="1 4" id="KW-0349">Heme</keyword>
<protein>
    <recommendedName>
        <fullName evidence="7">Cytochrome c domain-containing protein</fullName>
    </recommendedName>
</protein>
<dbReference type="SUPFAM" id="SSF49785">
    <property type="entry name" value="Galactose-binding domain-like"/>
    <property type="match status" value="1"/>
</dbReference>
<evidence type="ECO:0000256" key="1">
    <source>
        <dbReference type="ARBA" id="ARBA00022617"/>
    </source>
</evidence>
<dbReference type="SUPFAM" id="SSF46626">
    <property type="entry name" value="Cytochrome c"/>
    <property type="match status" value="1"/>
</dbReference>
<dbReference type="Pfam" id="PF07583">
    <property type="entry name" value="PSCyt2"/>
    <property type="match status" value="1"/>
</dbReference>